<name>A0A9N7VRD4_PLEPL</name>
<proteinExistence type="predicted"/>
<sequence>MRDCSKQQQPSLSTIHHCSTTIYPRSGVVSTKHWEGTTQGKKMSPNCGCGGGDVTQQPCCNTAPCWCRTLEIQVDGKMQSKHEFSHHPWALDGPFTSCQLSRIDEEQKGGIQARVARPEELL</sequence>
<protein>
    <submittedName>
        <fullName evidence="1">Uncharacterized protein</fullName>
    </submittedName>
</protein>
<evidence type="ECO:0000313" key="2">
    <source>
        <dbReference type="Proteomes" id="UP001153269"/>
    </source>
</evidence>
<dbReference type="AlphaFoldDB" id="A0A9N7VRD4"/>
<dbReference type="Proteomes" id="UP001153269">
    <property type="component" value="Unassembled WGS sequence"/>
</dbReference>
<accession>A0A9N7VRD4</accession>
<organism evidence="1 2">
    <name type="scientific">Pleuronectes platessa</name>
    <name type="common">European plaice</name>
    <dbReference type="NCBI Taxonomy" id="8262"/>
    <lineage>
        <taxon>Eukaryota</taxon>
        <taxon>Metazoa</taxon>
        <taxon>Chordata</taxon>
        <taxon>Craniata</taxon>
        <taxon>Vertebrata</taxon>
        <taxon>Euteleostomi</taxon>
        <taxon>Actinopterygii</taxon>
        <taxon>Neopterygii</taxon>
        <taxon>Teleostei</taxon>
        <taxon>Neoteleostei</taxon>
        <taxon>Acanthomorphata</taxon>
        <taxon>Carangaria</taxon>
        <taxon>Pleuronectiformes</taxon>
        <taxon>Pleuronectoidei</taxon>
        <taxon>Pleuronectidae</taxon>
        <taxon>Pleuronectes</taxon>
    </lineage>
</organism>
<comment type="caution">
    <text evidence="1">The sequence shown here is derived from an EMBL/GenBank/DDBJ whole genome shotgun (WGS) entry which is preliminary data.</text>
</comment>
<dbReference type="EMBL" id="CADEAL010004319">
    <property type="protein sequence ID" value="CAB1456951.1"/>
    <property type="molecule type" value="Genomic_DNA"/>
</dbReference>
<evidence type="ECO:0000313" key="1">
    <source>
        <dbReference type="EMBL" id="CAB1456951.1"/>
    </source>
</evidence>
<gene>
    <name evidence="1" type="ORF">PLEPLA_LOCUS44754</name>
</gene>
<keyword evidence="2" id="KW-1185">Reference proteome</keyword>
<reference evidence="1" key="1">
    <citation type="submission" date="2020-03" db="EMBL/GenBank/DDBJ databases">
        <authorList>
            <person name="Weist P."/>
        </authorList>
    </citation>
    <scope>NUCLEOTIDE SEQUENCE</scope>
</reference>